<accession>A0A917CJE2</accession>
<feature type="coiled-coil region" evidence="1">
    <location>
        <begin position="25"/>
        <end position="56"/>
    </location>
</feature>
<protein>
    <submittedName>
        <fullName evidence="2">Uncharacterized protein</fullName>
    </submittedName>
</protein>
<keyword evidence="3" id="KW-1185">Reference proteome</keyword>
<evidence type="ECO:0000313" key="3">
    <source>
        <dbReference type="Proteomes" id="UP000654257"/>
    </source>
</evidence>
<dbReference type="EMBL" id="BMCU01000001">
    <property type="protein sequence ID" value="GGF90732.1"/>
    <property type="molecule type" value="Genomic_DNA"/>
</dbReference>
<dbReference type="Proteomes" id="UP000654257">
    <property type="component" value="Unassembled WGS sequence"/>
</dbReference>
<evidence type="ECO:0000313" key="2">
    <source>
        <dbReference type="EMBL" id="GGF90732.1"/>
    </source>
</evidence>
<gene>
    <name evidence="2" type="ORF">GCM10007304_00820</name>
</gene>
<organism evidence="2 3">
    <name type="scientific">Rhodococcoides trifolii</name>
    <dbReference type="NCBI Taxonomy" id="908250"/>
    <lineage>
        <taxon>Bacteria</taxon>
        <taxon>Bacillati</taxon>
        <taxon>Actinomycetota</taxon>
        <taxon>Actinomycetes</taxon>
        <taxon>Mycobacteriales</taxon>
        <taxon>Nocardiaceae</taxon>
        <taxon>Rhodococcoides</taxon>
    </lineage>
</organism>
<reference evidence="2" key="2">
    <citation type="submission" date="2020-09" db="EMBL/GenBank/DDBJ databases">
        <authorList>
            <person name="Sun Q."/>
            <person name="Sedlacek I."/>
        </authorList>
    </citation>
    <scope>NUCLEOTIDE SEQUENCE</scope>
    <source>
        <strain evidence="2">CCM 7905</strain>
    </source>
</reference>
<name>A0A917CJE2_9NOCA</name>
<dbReference type="Pfam" id="PF20079">
    <property type="entry name" value="DUF6474"/>
    <property type="match status" value="1"/>
</dbReference>
<sequence length="212" mass="23099">MALFTKRTSRATRKAEAKALLHKAKIEAKLNAKNERKQLKELVKNDNKALANQQKLDKAALKTYEVQQKAANEGKLTVGKVRKYIAIARVVSPILMPIAYKLSTVVRAQLDERRATRIGVGVGELAEFTGHGAKLSARISGAERSTKQIEATHSGEEVGKFVSAISGRLTELTTAVRAAEQMPPARRKIAHAAISNELDGIEADILARLGVR</sequence>
<dbReference type="InterPro" id="IPR045522">
    <property type="entry name" value="DUF6474"/>
</dbReference>
<comment type="caution">
    <text evidence="2">The sequence shown here is derived from an EMBL/GenBank/DDBJ whole genome shotgun (WGS) entry which is preliminary data.</text>
</comment>
<keyword evidence="1" id="KW-0175">Coiled coil</keyword>
<dbReference type="RefSeq" id="WP_188542754.1">
    <property type="nucleotide sequence ID" value="NZ_BMCU01000001.1"/>
</dbReference>
<proteinExistence type="predicted"/>
<dbReference type="AlphaFoldDB" id="A0A917CJE2"/>
<reference evidence="2" key="1">
    <citation type="journal article" date="2014" name="Int. J. Syst. Evol. Microbiol.">
        <title>Complete genome sequence of Corynebacterium casei LMG S-19264T (=DSM 44701T), isolated from a smear-ripened cheese.</title>
        <authorList>
            <consortium name="US DOE Joint Genome Institute (JGI-PGF)"/>
            <person name="Walter F."/>
            <person name="Albersmeier A."/>
            <person name="Kalinowski J."/>
            <person name="Ruckert C."/>
        </authorList>
    </citation>
    <scope>NUCLEOTIDE SEQUENCE</scope>
    <source>
        <strain evidence="2">CCM 7905</strain>
    </source>
</reference>
<evidence type="ECO:0000256" key="1">
    <source>
        <dbReference type="SAM" id="Coils"/>
    </source>
</evidence>